<keyword evidence="10 12" id="KW-0472">Membrane</keyword>
<dbReference type="GO" id="GO:0007602">
    <property type="term" value="P:phototransduction"/>
    <property type="evidence" value="ECO:0007669"/>
    <property type="project" value="TreeGrafter"/>
</dbReference>
<dbReference type="GO" id="GO:0005243">
    <property type="term" value="F:gap junction channel activity"/>
    <property type="evidence" value="ECO:0007669"/>
    <property type="project" value="TreeGrafter"/>
</dbReference>
<evidence type="ECO:0000256" key="5">
    <source>
        <dbReference type="ARBA" id="ARBA00022692"/>
    </source>
</evidence>
<dbReference type="PANTHER" id="PTHR11893:SF41">
    <property type="entry name" value="INNEXIN INX2"/>
    <property type="match status" value="1"/>
</dbReference>
<evidence type="ECO:0000256" key="3">
    <source>
        <dbReference type="ARBA" id="ARBA00022448"/>
    </source>
</evidence>
<evidence type="ECO:0000256" key="12">
    <source>
        <dbReference type="RuleBase" id="RU010713"/>
    </source>
</evidence>
<dbReference type="AlphaFoldDB" id="A0AAV4NJ44"/>
<evidence type="ECO:0000256" key="9">
    <source>
        <dbReference type="ARBA" id="ARBA00023065"/>
    </source>
</evidence>
<keyword evidence="3 12" id="KW-0813">Transport</keyword>
<feature type="transmembrane region" description="Helical" evidence="12">
    <location>
        <begin position="108"/>
        <end position="130"/>
    </location>
</feature>
<gene>
    <name evidence="13" type="primary">Inx2</name>
    <name evidence="12" type="synonym">inx</name>
    <name evidence="13" type="ORF">CDAR_490501</name>
</gene>
<dbReference type="EMBL" id="BPLQ01001741">
    <property type="protein sequence ID" value="GIX84811.1"/>
    <property type="molecule type" value="Genomic_DNA"/>
</dbReference>
<keyword evidence="14" id="KW-1185">Reference proteome</keyword>
<keyword evidence="5 12" id="KW-0812">Transmembrane</keyword>
<dbReference type="PROSITE" id="PS51013">
    <property type="entry name" value="PANNEXIN"/>
    <property type="match status" value="1"/>
</dbReference>
<dbReference type="GO" id="GO:0034220">
    <property type="term" value="P:monoatomic ion transmembrane transport"/>
    <property type="evidence" value="ECO:0007669"/>
    <property type="project" value="UniProtKB-KW"/>
</dbReference>
<comment type="caution">
    <text evidence="12">Lacks conserved residue(s) required for the propagation of feature annotation.</text>
</comment>
<comment type="similarity">
    <text evidence="12">Belongs to the pannexin family.</text>
</comment>
<keyword evidence="4" id="KW-1003">Cell membrane</keyword>
<organism evidence="13 14">
    <name type="scientific">Caerostris darwini</name>
    <dbReference type="NCBI Taxonomy" id="1538125"/>
    <lineage>
        <taxon>Eukaryota</taxon>
        <taxon>Metazoa</taxon>
        <taxon>Ecdysozoa</taxon>
        <taxon>Arthropoda</taxon>
        <taxon>Chelicerata</taxon>
        <taxon>Arachnida</taxon>
        <taxon>Araneae</taxon>
        <taxon>Araneomorphae</taxon>
        <taxon>Entelegynae</taxon>
        <taxon>Araneoidea</taxon>
        <taxon>Araneidae</taxon>
        <taxon>Caerostris</taxon>
    </lineage>
</organism>
<evidence type="ECO:0000256" key="10">
    <source>
        <dbReference type="ARBA" id="ARBA00023136"/>
    </source>
</evidence>
<feature type="transmembrane region" description="Helical" evidence="12">
    <location>
        <begin position="272"/>
        <end position="293"/>
    </location>
</feature>
<proteinExistence type="inferred from homology"/>
<comment type="function">
    <text evidence="12">Structural component of the gap junctions.</text>
</comment>
<evidence type="ECO:0000256" key="11">
    <source>
        <dbReference type="ARBA" id="ARBA00023303"/>
    </source>
</evidence>
<name>A0AAV4NJ44_9ARAC</name>
<dbReference type="Proteomes" id="UP001054837">
    <property type="component" value="Unassembled WGS sequence"/>
</dbReference>
<keyword evidence="9 12" id="KW-0406">Ion transport</keyword>
<evidence type="ECO:0000256" key="1">
    <source>
        <dbReference type="ARBA" id="ARBA00004610"/>
    </source>
</evidence>
<keyword evidence="11 12" id="KW-0407">Ion channel</keyword>
<dbReference type="InterPro" id="IPR000990">
    <property type="entry name" value="Innexin"/>
</dbReference>
<evidence type="ECO:0000256" key="2">
    <source>
        <dbReference type="ARBA" id="ARBA00004651"/>
    </source>
</evidence>
<evidence type="ECO:0000313" key="14">
    <source>
        <dbReference type="Proteomes" id="UP001054837"/>
    </source>
</evidence>
<evidence type="ECO:0000256" key="7">
    <source>
        <dbReference type="ARBA" id="ARBA00022949"/>
    </source>
</evidence>
<evidence type="ECO:0000256" key="6">
    <source>
        <dbReference type="ARBA" id="ARBA00022868"/>
    </source>
</evidence>
<comment type="caution">
    <text evidence="13">The sequence shown here is derived from an EMBL/GenBank/DDBJ whole genome shotgun (WGS) entry which is preliminary data.</text>
</comment>
<keyword evidence="6" id="KW-0303">Gap junction</keyword>
<reference evidence="13 14" key="1">
    <citation type="submission" date="2021-06" db="EMBL/GenBank/DDBJ databases">
        <title>Caerostris darwini draft genome.</title>
        <authorList>
            <person name="Kono N."/>
            <person name="Arakawa K."/>
        </authorList>
    </citation>
    <scope>NUCLEOTIDE SEQUENCE [LARGE SCALE GENOMIC DNA]</scope>
</reference>
<keyword evidence="7" id="KW-0965">Cell junction</keyword>
<evidence type="ECO:0000256" key="4">
    <source>
        <dbReference type="ARBA" id="ARBA00022475"/>
    </source>
</evidence>
<dbReference type="GO" id="GO:0005886">
    <property type="term" value="C:plasma membrane"/>
    <property type="evidence" value="ECO:0007669"/>
    <property type="project" value="UniProtKB-SubCell"/>
</dbReference>
<evidence type="ECO:0000256" key="8">
    <source>
        <dbReference type="ARBA" id="ARBA00022989"/>
    </source>
</evidence>
<dbReference type="Pfam" id="PF00876">
    <property type="entry name" value="Innexin"/>
    <property type="match status" value="1"/>
</dbReference>
<dbReference type="PANTHER" id="PTHR11893">
    <property type="entry name" value="INNEXIN"/>
    <property type="match status" value="1"/>
</dbReference>
<dbReference type="PRINTS" id="PR01262">
    <property type="entry name" value="INNEXIN"/>
</dbReference>
<sequence length="364" mass="42954">MDKLFGDLKGFFKTGKCVIDSYVFRLHYRFTLVVLIAFSIAVTGRQYIGDPIDCISRDDIPNDLLDTYCWIHTTFSVEKAWYKEVGKEVPYPGVDKYTQGEKRVYHAYYQWVCFVLFLQALLFYVPRYLWKNTENHRIQNLVMEFKSPIVTAEKDEKTGKNEKAELLVNYLEENMGNHTFYGSMYVFTELLNFINVVGQIFLMDTFLGGEFTTYGLKVLSFTEWDYSLRYDPMIRVFPRMTKCTFHRYGSSGDVQKHDAMCLIPINILNEKIYIFLWFWFIILALLSGLELIYRVAAIVSPAFRYYVLHAKCKRVNEEHLKTVLKSCDRDDWFLLSLLCKNMTPCNFRIIIRDLALQMTNEKMV</sequence>
<feature type="transmembrane region" description="Helical" evidence="12">
    <location>
        <begin position="30"/>
        <end position="48"/>
    </location>
</feature>
<protein>
    <recommendedName>
        <fullName evidence="12">Innexin</fullName>
    </recommendedName>
</protein>
<comment type="subcellular location">
    <subcellularLocation>
        <location evidence="1">Cell junction</location>
        <location evidence="1">Gap junction</location>
    </subcellularLocation>
    <subcellularLocation>
        <location evidence="2 12">Cell membrane</location>
        <topology evidence="2 12">Multi-pass membrane protein</topology>
    </subcellularLocation>
</comment>
<dbReference type="GO" id="GO:0005921">
    <property type="term" value="C:gap junction"/>
    <property type="evidence" value="ECO:0007669"/>
    <property type="project" value="UniProtKB-SubCell"/>
</dbReference>
<accession>A0AAV4NJ44</accession>
<evidence type="ECO:0000313" key="13">
    <source>
        <dbReference type="EMBL" id="GIX84811.1"/>
    </source>
</evidence>
<keyword evidence="8 12" id="KW-1133">Transmembrane helix</keyword>